<sequence length="231" mass="26640">MRRKLDNDIDDRTLSEGGSDEGRAPAALQRSEPSPDCFKRLEEENSITRTNQGHFENLRTNARLPPEILGEIFRLLQVENATQSFRLPLELPMNLRNANAWIVVCHVCQHWRMVARKNKSLWRRITLSNLLSSPADLARTFFNLSDPLPVEFEHQVGSVAEENHRMNAFYDTLIQHPNRIAALYLRGDFPDNAWRLLQMPLPNITAVQAFFESWHMRHIGTRAQLELSGSC</sequence>
<feature type="domain" description="F-box" evidence="2">
    <location>
        <begin position="63"/>
        <end position="127"/>
    </location>
</feature>
<dbReference type="AlphaFoldDB" id="A0A9W8MUJ8"/>
<evidence type="ECO:0000313" key="3">
    <source>
        <dbReference type="EMBL" id="KAJ3510852.1"/>
    </source>
</evidence>
<dbReference type="EMBL" id="JANKHO010000366">
    <property type="protein sequence ID" value="KAJ3510852.1"/>
    <property type="molecule type" value="Genomic_DNA"/>
</dbReference>
<dbReference type="InterPro" id="IPR001810">
    <property type="entry name" value="F-box_dom"/>
</dbReference>
<gene>
    <name evidence="3" type="ORF">NLJ89_g4438</name>
</gene>
<evidence type="ECO:0000256" key="1">
    <source>
        <dbReference type="SAM" id="MobiDB-lite"/>
    </source>
</evidence>
<evidence type="ECO:0000259" key="2">
    <source>
        <dbReference type="Pfam" id="PF12937"/>
    </source>
</evidence>
<feature type="region of interest" description="Disordered" evidence="1">
    <location>
        <begin position="1"/>
        <end position="34"/>
    </location>
</feature>
<dbReference type="Pfam" id="PF12937">
    <property type="entry name" value="F-box-like"/>
    <property type="match status" value="1"/>
</dbReference>
<reference evidence="3" key="1">
    <citation type="submission" date="2022-07" db="EMBL/GenBank/DDBJ databases">
        <title>Genome Sequence of Agrocybe chaxingu.</title>
        <authorList>
            <person name="Buettner E."/>
        </authorList>
    </citation>
    <scope>NUCLEOTIDE SEQUENCE</scope>
    <source>
        <strain evidence="3">MP-N11</strain>
    </source>
</reference>
<dbReference type="InterPro" id="IPR036047">
    <property type="entry name" value="F-box-like_dom_sf"/>
</dbReference>
<dbReference type="SUPFAM" id="SSF81383">
    <property type="entry name" value="F-box domain"/>
    <property type="match status" value="1"/>
</dbReference>
<feature type="compositionally biased region" description="Basic and acidic residues" evidence="1">
    <location>
        <begin position="1"/>
        <end position="14"/>
    </location>
</feature>
<name>A0A9W8MUJ8_9AGAR</name>
<dbReference type="Gene3D" id="1.20.1280.50">
    <property type="match status" value="1"/>
</dbReference>
<proteinExistence type="predicted"/>
<comment type="caution">
    <text evidence="3">The sequence shown here is derived from an EMBL/GenBank/DDBJ whole genome shotgun (WGS) entry which is preliminary data.</text>
</comment>
<accession>A0A9W8MUJ8</accession>
<protein>
    <recommendedName>
        <fullName evidence="2">F-box domain-containing protein</fullName>
    </recommendedName>
</protein>
<keyword evidence="4" id="KW-1185">Reference proteome</keyword>
<dbReference type="Proteomes" id="UP001148786">
    <property type="component" value="Unassembled WGS sequence"/>
</dbReference>
<dbReference type="OrthoDB" id="3365698at2759"/>
<evidence type="ECO:0000313" key="4">
    <source>
        <dbReference type="Proteomes" id="UP001148786"/>
    </source>
</evidence>
<organism evidence="3 4">
    <name type="scientific">Agrocybe chaxingu</name>
    <dbReference type="NCBI Taxonomy" id="84603"/>
    <lineage>
        <taxon>Eukaryota</taxon>
        <taxon>Fungi</taxon>
        <taxon>Dikarya</taxon>
        <taxon>Basidiomycota</taxon>
        <taxon>Agaricomycotina</taxon>
        <taxon>Agaricomycetes</taxon>
        <taxon>Agaricomycetidae</taxon>
        <taxon>Agaricales</taxon>
        <taxon>Agaricineae</taxon>
        <taxon>Strophariaceae</taxon>
        <taxon>Agrocybe</taxon>
    </lineage>
</organism>